<dbReference type="Proteomes" id="UP000001036">
    <property type="component" value="Chromosome"/>
</dbReference>
<gene>
    <name evidence="1" type="ordered locus">CJA_1556</name>
</gene>
<keyword evidence="2" id="KW-1185">Reference proteome</keyword>
<organism evidence="1 2">
    <name type="scientific">Cellvibrio japonicus (strain Ueda107)</name>
    <name type="common">Pseudomonas fluorescens subsp. cellulosa</name>
    <dbReference type="NCBI Taxonomy" id="498211"/>
    <lineage>
        <taxon>Bacteria</taxon>
        <taxon>Pseudomonadati</taxon>
        <taxon>Pseudomonadota</taxon>
        <taxon>Gammaproteobacteria</taxon>
        <taxon>Cellvibrionales</taxon>
        <taxon>Cellvibrionaceae</taxon>
        <taxon>Cellvibrio</taxon>
    </lineage>
</organism>
<reference evidence="1 2" key="1">
    <citation type="journal article" date="2008" name="J. Bacteriol.">
        <title>Insights into plant cell wall degradation from the genome sequence of the soil bacterium Cellvibrio japonicus.</title>
        <authorList>
            <person name="Deboy R.T."/>
            <person name="Mongodin E.F."/>
            <person name="Fouts D.E."/>
            <person name="Tailford L.E."/>
            <person name="Khouri H."/>
            <person name="Emerson J.B."/>
            <person name="Mohamoud Y."/>
            <person name="Watkins K."/>
            <person name="Henrissat B."/>
            <person name="Gilbert H.J."/>
            <person name="Nelson K.E."/>
        </authorList>
    </citation>
    <scope>NUCLEOTIDE SEQUENCE [LARGE SCALE GENOMIC DNA]</scope>
    <source>
        <strain evidence="1 2">Ueda107</strain>
    </source>
</reference>
<accession>B3PE49</accession>
<evidence type="ECO:0000313" key="2">
    <source>
        <dbReference type="Proteomes" id="UP000001036"/>
    </source>
</evidence>
<proteinExistence type="predicted"/>
<evidence type="ECO:0000313" key="1">
    <source>
        <dbReference type="EMBL" id="ACE83413.1"/>
    </source>
</evidence>
<name>B3PE49_CELJU</name>
<dbReference type="KEGG" id="cja:CJA_1556"/>
<dbReference type="AlphaFoldDB" id="B3PE49"/>
<dbReference type="EMBL" id="CP000934">
    <property type="protein sequence ID" value="ACE83413.1"/>
    <property type="molecule type" value="Genomic_DNA"/>
</dbReference>
<protein>
    <submittedName>
        <fullName evidence="1">Uncharacterized protein</fullName>
    </submittedName>
</protein>
<dbReference type="HOGENOM" id="CLU_3364030_0_0_6"/>
<sequence>MDFCGKNPFNLAFAVLKASVLAGLCRAGNYKVFSP</sequence>